<name>A0A4V2F5H2_9FIRM</name>
<evidence type="ECO:0000259" key="1">
    <source>
        <dbReference type="Pfam" id="PF09848"/>
    </source>
</evidence>
<keyword evidence="3" id="KW-1185">Reference proteome</keyword>
<dbReference type="AlphaFoldDB" id="A0A4V2F5H2"/>
<gene>
    <name evidence="2" type="ORF">EV209_2880</name>
</gene>
<dbReference type="Pfam" id="PF09848">
    <property type="entry name" value="SLFN-g3_helicase"/>
    <property type="match status" value="1"/>
</dbReference>
<dbReference type="OrthoDB" id="3193269at2"/>
<dbReference type="RefSeq" id="WP_130436126.1">
    <property type="nucleotide sequence ID" value="NZ_SGXF01000007.1"/>
</dbReference>
<protein>
    <recommendedName>
        <fullName evidence="1">Schlafen group 3-like DNA/RNA helicase domain-containing protein</fullName>
    </recommendedName>
</protein>
<proteinExistence type="predicted"/>
<sequence>MIVYDGIKEEFLRSVEMDTIAFEIEQNIYEKMNRRTARNEFRAWENSLEYMYKVLNDHEIPRDAGVAIEYNIPQTSKRVDFLISGYDQEAKSNVVIIELKQWDKIDAVEGRDALVETYTGNALRQVVHPSYQAWSYAMLITDYNQAVQDGKIGLFPCAYLHNYRRREKDPLDGPQYESYLEDAPAFTRGQVDQLREFIKKSVVKGDNKELIYAVDNGKIKPSKSLQESIAKMLKGNQEFVMLDEQKVVYEEILYASRRTMEDQKKRVIIVQGGPGTGKSVVAVNLLAQLTNEDQFCQYVSKNSAPRCVYQKKLKGEIRKSSVDNMFKGSGIYTDAGEGIVDTILVDEAHRLNKKSGLFQNMGENQIKEIIHASRCSVFFIDESQRVTLSDIGSVAEIEKWAVEAGAEIKRLELVSQFRCNGSDGYLAWLDNTLEIRETANWDMEDIDYEIQIMDSPHEVRNFIFERNRINNRARILAGYCWNWKKEGQNNPDVHDIIIDDFEISWNLKNTSTFAIDEDSVNEAGCIHTSQGLEFDYVGVIIGEDLRYENGKVVTDFTKRAKTDQSLRGIQKIYKEDPDKAKALADEIIKNTYRTLMTRGMKGCYVYCVDENLAAYLKECLKK</sequence>
<dbReference type="Gene3D" id="3.40.50.300">
    <property type="entry name" value="P-loop containing nucleotide triphosphate hydrolases"/>
    <property type="match status" value="1"/>
</dbReference>
<dbReference type="SUPFAM" id="SSF52540">
    <property type="entry name" value="P-loop containing nucleoside triphosphate hydrolases"/>
    <property type="match status" value="2"/>
</dbReference>
<dbReference type="EMBL" id="SGXF01000007">
    <property type="protein sequence ID" value="RZS92809.1"/>
    <property type="molecule type" value="Genomic_DNA"/>
</dbReference>
<reference evidence="2 3" key="1">
    <citation type="submission" date="2019-02" db="EMBL/GenBank/DDBJ databases">
        <title>Genomic Encyclopedia of Type Strains, Phase IV (KMG-IV): sequencing the most valuable type-strain genomes for metagenomic binning, comparative biology and taxonomic classification.</title>
        <authorList>
            <person name="Goeker M."/>
        </authorList>
    </citation>
    <scope>NUCLEOTIDE SEQUENCE [LARGE SCALE GENOMIC DNA]</scope>
    <source>
        <strain evidence="2 3">DSM 29486</strain>
    </source>
</reference>
<evidence type="ECO:0000313" key="2">
    <source>
        <dbReference type="EMBL" id="RZS92809.1"/>
    </source>
</evidence>
<dbReference type="InterPro" id="IPR018647">
    <property type="entry name" value="SLFN_3-like_DNA/RNA_helicase"/>
</dbReference>
<evidence type="ECO:0000313" key="3">
    <source>
        <dbReference type="Proteomes" id="UP000292927"/>
    </source>
</evidence>
<accession>A0A4V2F5H2</accession>
<comment type="caution">
    <text evidence="2">The sequence shown here is derived from an EMBL/GenBank/DDBJ whole genome shotgun (WGS) entry which is preliminary data.</text>
</comment>
<dbReference type="Proteomes" id="UP000292927">
    <property type="component" value="Unassembled WGS sequence"/>
</dbReference>
<feature type="domain" description="Schlafen group 3-like DNA/RNA helicase" evidence="1">
    <location>
        <begin position="265"/>
        <end position="609"/>
    </location>
</feature>
<organism evidence="2 3">
    <name type="scientific">Cuneatibacter caecimuris</name>
    <dbReference type="NCBI Taxonomy" id="1796618"/>
    <lineage>
        <taxon>Bacteria</taxon>
        <taxon>Bacillati</taxon>
        <taxon>Bacillota</taxon>
        <taxon>Clostridia</taxon>
        <taxon>Lachnospirales</taxon>
        <taxon>Lachnospiraceae</taxon>
        <taxon>Cuneatibacter</taxon>
    </lineage>
</organism>
<dbReference type="InterPro" id="IPR027417">
    <property type="entry name" value="P-loop_NTPase"/>
</dbReference>